<dbReference type="InterPro" id="IPR012944">
    <property type="entry name" value="SusD_RagB_dom"/>
</dbReference>
<dbReference type="AlphaFoldDB" id="A0A8J3D7E8"/>
<dbReference type="RefSeq" id="WP_189567732.1">
    <property type="nucleotide sequence ID" value="NZ_BMXF01000006.1"/>
</dbReference>
<feature type="domain" description="SusD-like N-terminal" evidence="7">
    <location>
        <begin position="52"/>
        <end position="240"/>
    </location>
</feature>
<evidence type="ECO:0000256" key="4">
    <source>
        <dbReference type="ARBA" id="ARBA00023136"/>
    </source>
</evidence>
<keyword evidence="5" id="KW-0998">Cell outer membrane</keyword>
<evidence type="ECO:0000256" key="3">
    <source>
        <dbReference type="ARBA" id="ARBA00022729"/>
    </source>
</evidence>
<dbReference type="InterPro" id="IPR011990">
    <property type="entry name" value="TPR-like_helical_dom_sf"/>
</dbReference>
<keyword evidence="9" id="KW-1185">Reference proteome</keyword>
<name>A0A8J3D7E8_9BACT</name>
<evidence type="ECO:0000259" key="6">
    <source>
        <dbReference type="Pfam" id="PF07980"/>
    </source>
</evidence>
<evidence type="ECO:0000313" key="9">
    <source>
        <dbReference type="Proteomes" id="UP000598271"/>
    </source>
</evidence>
<evidence type="ECO:0000256" key="1">
    <source>
        <dbReference type="ARBA" id="ARBA00004442"/>
    </source>
</evidence>
<dbReference type="Proteomes" id="UP000598271">
    <property type="component" value="Unassembled WGS sequence"/>
</dbReference>
<dbReference type="CDD" id="cd08977">
    <property type="entry name" value="SusD"/>
    <property type="match status" value="1"/>
</dbReference>
<dbReference type="EMBL" id="BMXF01000006">
    <property type="protein sequence ID" value="GHB84826.1"/>
    <property type="molecule type" value="Genomic_DNA"/>
</dbReference>
<sequence length="516" mass="56073">MKYIQSLFLLVCLGLGGCEKVIDLYPQSNLNTGTYYSTVDEVRAGLTGAYNGMQAPLATEWQLTELRSDNSKQGVPASSSSTNRDLSDLDMFLPATIHTGIYTYWLTTYNNIRNANIVLQRLGVVYDPSAGTLSLQNIDIAISDTDRKQLAGEALFIRSHHYFNLVRLFGGVFLVHTPISAQEAKSINRSSPVDMYKLIEADLKTATTYLSPAKFAQITGANIGRANQWAAKALLGKVYLTLNRKAEAATLLQDVVSNSGYGLQASYASVFSISNEMNSEILFTVRHKAGGLGLGSSFGNSFAALNSGSTIINGSGQGLNTPTTDLNALFNANPKDARKATNIATFGTGTAARLYVPKYLSPVVLSNDGESDWPVIRFADVLLLLAEAQGFTPESIALINLVRARAGLTALPSTVNSVATFEQALAEERRLELAFENHRFFDLLRYNTTLTTIKAVDVLKDHFAAEYASHYAQYPAPILTLPQLQANVTADKLLLPIPQREIDTNPSLTIAQNTGY</sequence>
<dbReference type="InterPro" id="IPR033985">
    <property type="entry name" value="SusD-like_N"/>
</dbReference>
<keyword evidence="4" id="KW-0472">Membrane</keyword>
<comment type="similarity">
    <text evidence="2">Belongs to the SusD family.</text>
</comment>
<evidence type="ECO:0000259" key="7">
    <source>
        <dbReference type="Pfam" id="PF14322"/>
    </source>
</evidence>
<dbReference type="GO" id="GO:0009279">
    <property type="term" value="C:cell outer membrane"/>
    <property type="evidence" value="ECO:0007669"/>
    <property type="project" value="UniProtKB-SubCell"/>
</dbReference>
<feature type="domain" description="RagB/SusD" evidence="6">
    <location>
        <begin position="367"/>
        <end position="516"/>
    </location>
</feature>
<accession>A0A8J3D7E8</accession>
<reference evidence="8 9" key="1">
    <citation type="journal article" date="2014" name="Int. J. Syst. Evol. Microbiol.">
        <title>Complete genome sequence of Corynebacterium casei LMG S-19264T (=DSM 44701T), isolated from a smear-ripened cheese.</title>
        <authorList>
            <consortium name="US DOE Joint Genome Institute (JGI-PGF)"/>
            <person name="Walter F."/>
            <person name="Albersmeier A."/>
            <person name="Kalinowski J."/>
            <person name="Ruckert C."/>
        </authorList>
    </citation>
    <scope>NUCLEOTIDE SEQUENCE [LARGE SCALE GENOMIC DNA]</scope>
    <source>
        <strain evidence="8 9">KCTC 12866</strain>
    </source>
</reference>
<keyword evidence="3" id="KW-0732">Signal</keyword>
<dbReference type="Pfam" id="PF07980">
    <property type="entry name" value="SusD_RagB"/>
    <property type="match status" value="1"/>
</dbReference>
<proteinExistence type="inferred from homology"/>
<evidence type="ECO:0000256" key="5">
    <source>
        <dbReference type="ARBA" id="ARBA00023237"/>
    </source>
</evidence>
<evidence type="ECO:0000256" key="2">
    <source>
        <dbReference type="ARBA" id="ARBA00006275"/>
    </source>
</evidence>
<evidence type="ECO:0000313" key="8">
    <source>
        <dbReference type="EMBL" id="GHB84826.1"/>
    </source>
</evidence>
<dbReference type="Gene3D" id="1.25.40.390">
    <property type="match status" value="1"/>
</dbReference>
<dbReference type="Pfam" id="PF14322">
    <property type="entry name" value="SusD-like_3"/>
    <property type="match status" value="1"/>
</dbReference>
<comment type="subcellular location">
    <subcellularLocation>
        <location evidence="1">Cell outer membrane</location>
    </subcellularLocation>
</comment>
<gene>
    <name evidence="8" type="ORF">GCM10007390_45050</name>
</gene>
<organism evidence="8 9">
    <name type="scientific">Persicitalea jodogahamensis</name>
    <dbReference type="NCBI Taxonomy" id="402147"/>
    <lineage>
        <taxon>Bacteria</taxon>
        <taxon>Pseudomonadati</taxon>
        <taxon>Bacteroidota</taxon>
        <taxon>Cytophagia</taxon>
        <taxon>Cytophagales</taxon>
        <taxon>Spirosomataceae</taxon>
        <taxon>Persicitalea</taxon>
    </lineage>
</organism>
<comment type="caution">
    <text evidence="8">The sequence shown here is derived from an EMBL/GenBank/DDBJ whole genome shotgun (WGS) entry which is preliminary data.</text>
</comment>
<protein>
    <submittedName>
        <fullName evidence="8">Membrane protein</fullName>
    </submittedName>
</protein>
<dbReference type="PROSITE" id="PS51257">
    <property type="entry name" value="PROKAR_LIPOPROTEIN"/>
    <property type="match status" value="1"/>
</dbReference>
<dbReference type="SUPFAM" id="SSF48452">
    <property type="entry name" value="TPR-like"/>
    <property type="match status" value="1"/>
</dbReference>